<dbReference type="AlphaFoldDB" id="A0A4Q9LUW7"/>
<dbReference type="Proteomes" id="UP000292282">
    <property type="component" value="Unassembled WGS sequence"/>
</dbReference>
<reference evidence="1 2" key="1">
    <citation type="submission" date="2017-12" db="EMBL/GenBank/DDBJ databases">
        <authorList>
            <person name="Pombert J.-F."/>
            <person name="Haag K.L."/>
            <person name="Ebert D."/>
        </authorList>
    </citation>
    <scope>NUCLEOTIDE SEQUENCE [LARGE SCALE GENOMIC DNA]</scope>
    <source>
        <strain evidence="1">IL-G-3</strain>
    </source>
</reference>
<keyword evidence="2" id="KW-1185">Reference proteome</keyword>
<sequence length="112" mass="12600">MFYRRSLNQVNSYEFPPSDPFGNYLQNRFMSFASQYEIPQILANSPLAQLKPFKGLIDKIPTNQGIIEAEVVDLGVLDVLPVIADALSEKERNIKCIGTAKDILICLKNILL</sequence>
<evidence type="ECO:0000313" key="2">
    <source>
        <dbReference type="Proteomes" id="UP000292282"/>
    </source>
</evidence>
<protein>
    <submittedName>
        <fullName evidence="1">Uncharacterized protein</fullName>
    </submittedName>
</protein>
<evidence type="ECO:0000313" key="1">
    <source>
        <dbReference type="EMBL" id="TBU12458.1"/>
    </source>
</evidence>
<organism evidence="1 2">
    <name type="scientific">Hamiltosporidium tvaerminnensis</name>
    <dbReference type="NCBI Taxonomy" id="1176355"/>
    <lineage>
        <taxon>Eukaryota</taxon>
        <taxon>Fungi</taxon>
        <taxon>Fungi incertae sedis</taxon>
        <taxon>Microsporidia</taxon>
        <taxon>Dubosqiidae</taxon>
        <taxon>Hamiltosporidium</taxon>
    </lineage>
</organism>
<proteinExistence type="predicted"/>
<gene>
    <name evidence="1" type="ORF">CWI38_0749p0030</name>
</gene>
<name>A0A4Q9LUW7_9MICR</name>
<accession>A0A4Q9LUW7</accession>
<dbReference type="VEuPathDB" id="MicrosporidiaDB:CWI38_0749p0030"/>
<dbReference type="EMBL" id="PITK01000749">
    <property type="protein sequence ID" value="TBU12458.1"/>
    <property type="molecule type" value="Genomic_DNA"/>
</dbReference>
<comment type="caution">
    <text evidence="1">The sequence shown here is derived from an EMBL/GenBank/DDBJ whole genome shotgun (WGS) entry which is preliminary data.</text>
</comment>